<feature type="non-terminal residue" evidence="3">
    <location>
        <position position="71"/>
    </location>
</feature>
<evidence type="ECO:0000313" key="4">
    <source>
        <dbReference type="Proteomes" id="UP000190105"/>
    </source>
</evidence>
<sequence>MLTMTQVKNIKKLYYSKGKKVNEIVKVTGHNYRTVIKYLEKADFNQSLGKQEGDKRGRPKKIEPVIPIINR</sequence>
<evidence type="ECO:0000313" key="2">
    <source>
        <dbReference type="EMBL" id="SKA75350.1"/>
    </source>
</evidence>
<gene>
    <name evidence="2" type="ORF">SAMN05443428_1011</name>
    <name evidence="3" type="ORF">SAMN05443428_11378</name>
</gene>
<proteinExistence type="predicted"/>
<organism evidence="3 4">
    <name type="scientific">Caloramator quimbayensis</name>
    <dbReference type="NCBI Taxonomy" id="1147123"/>
    <lineage>
        <taxon>Bacteria</taxon>
        <taxon>Bacillati</taxon>
        <taxon>Bacillota</taxon>
        <taxon>Clostridia</taxon>
        <taxon>Eubacteriales</taxon>
        <taxon>Clostridiaceae</taxon>
        <taxon>Caloramator</taxon>
    </lineage>
</organism>
<evidence type="ECO:0000256" key="1">
    <source>
        <dbReference type="SAM" id="MobiDB-lite"/>
    </source>
</evidence>
<feature type="compositionally biased region" description="Basic and acidic residues" evidence="1">
    <location>
        <begin position="51"/>
        <end position="63"/>
    </location>
</feature>
<dbReference type="Proteomes" id="UP000190105">
    <property type="component" value="Unassembled WGS sequence"/>
</dbReference>
<dbReference type="STRING" id="1147123.SAMN05443428_1011"/>
<accession>A0A1T4XV23</accession>
<keyword evidence="4" id="KW-1185">Reference proteome</keyword>
<dbReference type="EMBL" id="FUYH01000001">
    <property type="protein sequence ID" value="SKA75350.1"/>
    <property type="molecule type" value="Genomic_DNA"/>
</dbReference>
<dbReference type="EMBL" id="FUYH01000013">
    <property type="protein sequence ID" value="SKA93253.1"/>
    <property type="molecule type" value="Genomic_DNA"/>
</dbReference>
<feature type="region of interest" description="Disordered" evidence="1">
    <location>
        <begin position="48"/>
        <end position="71"/>
    </location>
</feature>
<dbReference type="AlphaFoldDB" id="A0A1T4XV23"/>
<evidence type="ECO:0000313" key="3">
    <source>
        <dbReference type="EMBL" id="SKA93253.1"/>
    </source>
</evidence>
<reference evidence="3" key="2">
    <citation type="submission" date="2017-02" db="EMBL/GenBank/DDBJ databases">
        <authorList>
            <person name="Peterson S.W."/>
        </authorList>
    </citation>
    <scope>NUCLEOTIDE SEQUENCE [LARGE SCALE GENOMIC DNA]</scope>
    <source>
        <strain evidence="3">USBA 833</strain>
    </source>
</reference>
<name>A0A1T4XV23_9CLOT</name>
<reference evidence="4" key="1">
    <citation type="submission" date="2017-02" db="EMBL/GenBank/DDBJ databases">
        <authorList>
            <person name="Varghese N."/>
            <person name="Submissions S."/>
        </authorList>
    </citation>
    <scope>NUCLEOTIDE SEQUENCE [LARGE SCALE GENOMIC DNA]</scope>
    <source>
        <strain evidence="4">USBA 833</strain>
    </source>
</reference>
<protein>
    <submittedName>
        <fullName evidence="3">Uncharacterized protein</fullName>
    </submittedName>
</protein>